<gene>
    <name evidence="1" type="ORF">NPIL_13711</name>
</gene>
<proteinExistence type="predicted"/>
<dbReference type="AlphaFoldDB" id="A0A8X6NB55"/>
<evidence type="ECO:0000313" key="1">
    <source>
        <dbReference type="EMBL" id="GFT03895.1"/>
    </source>
</evidence>
<dbReference type="Proteomes" id="UP000887013">
    <property type="component" value="Unassembled WGS sequence"/>
</dbReference>
<sequence>MSLSCEDLFNNHPLKYNFKWVNGFAEMVLLRLDMEMSKNNNYDFRSHKRSCVYTEGRHTSPNHLGLFAIRYSHYTRIIFLQPLKDHKKDKSTEQVEFVPTIVYKYGYF</sequence>
<dbReference type="EMBL" id="BMAW01056026">
    <property type="protein sequence ID" value="GFT03895.1"/>
    <property type="molecule type" value="Genomic_DNA"/>
</dbReference>
<evidence type="ECO:0000313" key="2">
    <source>
        <dbReference type="Proteomes" id="UP000887013"/>
    </source>
</evidence>
<name>A0A8X6NB55_NEPPI</name>
<accession>A0A8X6NB55</accession>
<protein>
    <submittedName>
        <fullName evidence="1">Uncharacterized protein</fullName>
    </submittedName>
</protein>
<organism evidence="1 2">
    <name type="scientific">Nephila pilipes</name>
    <name type="common">Giant wood spider</name>
    <name type="synonym">Nephila maculata</name>
    <dbReference type="NCBI Taxonomy" id="299642"/>
    <lineage>
        <taxon>Eukaryota</taxon>
        <taxon>Metazoa</taxon>
        <taxon>Ecdysozoa</taxon>
        <taxon>Arthropoda</taxon>
        <taxon>Chelicerata</taxon>
        <taxon>Arachnida</taxon>
        <taxon>Araneae</taxon>
        <taxon>Araneomorphae</taxon>
        <taxon>Entelegynae</taxon>
        <taxon>Araneoidea</taxon>
        <taxon>Nephilidae</taxon>
        <taxon>Nephila</taxon>
    </lineage>
</organism>
<reference evidence="1" key="1">
    <citation type="submission" date="2020-08" db="EMBL/GenBank/DDBJ databases">
        <title>Multicomponent nature underlies the extraordinary mechanical properties of spider dragline silk.</title>
        <authorList>
            <person name="Kono N."/>
            <person name="Nakamura H."/>
            <person name="Mori M."/>
            <person name="Yoshida Y."/>
            <person name="Ohtoshi R."/>
            <person name="Malay A.D."/>
            <person name="Moran D.A.P."/>
            <person name="Tomita M."/>
            <person name="Numata K."/>
            <person name="Arakawa K."/>
        </authorList>
    </citation>
    <scope>NUCLEOTIDE SEQUENCE</scope>
</reference>
<keyword evidence="2" id="KW-1185">Reference proteome</keyword>
<comment type="caution">
    <text evidence="1">The sequence shown here is derived from an EMBL/GenBank/DDBJ whole genome shotgun (WGS) entry which is preliminary data.</text>
</comment>